<keyword evidence="5" id="KW-1185">Reference proteome</keyword>
<evidence type="ECO:0000259" key="2">
    <source>
        <dbReference type="Pfam" id="PF03992"/>
    </source>
</evidence>
<comment type="caution">
    <text evidence="4">The sequence shown here is derived from an EMBL/GenBank/DDBJ whole genome shotgun (WGS) entry which is preliminary data.</text>
</comment>
<dbReference type="EMBL" id="BQYH01000005">
    <property type="protein sequence ID" value="GKU71067.1"/>
    <property type="molecule type" value="Genomic_DNA"/>
</dbReference>
<evidence type="ECO:0000313" key="4">
    <source>
        <dbReference type="EMBL" id="GKU71067.1"/>
    </source>
</evidence>
<dbReference type="PANTHER" id="PTHR40057">
    <property type="entry name" value="SLR1162 PROTEIN"/>
    <property type="match status" value="1"/>
</dbReference>
<keyword evidence="1" id="KW-0472">Membrane</keyword>
<organism evidence="4 6">
    <name type="scientific">Mycobacterium montefiorense</name>
    <dbReference type="NCBI Taxonomy" id="154654"/>
    <lineage>
        <taxon>Bacteria</taxon>
        <taxon>Bacillati</taxon>
        <taxon>Actinomycetota</taxon>
        <taxon>Actinomycetes</taxon>
        <taxon>Mycobacteriales</taxon>
        <taxon>Mycobacteriaceae</taxon>
        <taxon>Mycobacterium</taxon>
        <taxon>Mycobacterium simiae complex</taxon>
    </lineage>
</organism>
<proteinExistence type="predicted"/>
<reference evidence="4" key="4">
    <citation type="submission" date="2022-04" db="EMBL/GenBank/DDBJ databases">
        <authorList>
            <person name="Komine T."/>
            <person name="Fukano H."/>
            <person name="Wada S."/>
        </authorList>
    </citation>
    <scope>NUCLEOTIDE SEQUENCE</scope>
    <source>
        <strain evidence="4">NJB18185</strain>
    </source>
</reference>
<dbReference type="InterPro" id="IPR038762">
    <property type="entry name" value="ABM_predict"/>
</dbReference>
<dbReference type="SUPFAM" id="SSF54909">
    <property type="entry name" value="Dimeric alpha+beta barrel"/>
    <property type="match status" value="2"/>
</dbReference>
<keyword evidence="1" id="KW-0812">Transmembrane</keyword>
<feature type="domain" description="ABM" evidence="2">
    <location>
        <begin position="110"/>
        <end position="175"/>
    </location>
</feature>
<evidence type="ECO:0000313" key="3">
    <source>
        <dbReference type="EMBL" id="GBG38816.1"/>
    </source>
</evidence>
<dbReference type="InterPro" id="IPR011008">
    <property type="entry name" value="Dimeric_a/b-barrel"/>
</dbReference>
<dbReference type="EMBL" id="BFCH01000018">
    <property type="protein sequence ID" value="GBG38816.1"/>
    <property type="molecule type" value="Genomic_DNA"/>
</dbReference>
<dbReference type="InterPro" id="IPR007138">
    <property type="entry name" value="ABM_dom"/>
</dbReference>
<feature type="transmembrane region" description="Helical" evidence="1">
    <location>
        <begin position="247"/>
        <end position="265"/>
    </location>
</feature>
<dbReference type="Proteomes" id="UP000245060">
    <property type="component" value="Unassembled WGS sequence"/>
</dbReference>
<reference evidence="5" key="2">
    <citation type="submission" date="2018-04" db="EMBL/GenBank/DDBJ databases">
        <title>Draft genome sequence of Mycobacterium montefiorense isolated from Japanese black salamander.</title>
        <authorList>
            <person name="Fukano H."/>
            <person name="Yoshida M."/>
            <person name="Shimizu A."/>
            <person name="Iwao H."/>
            <person name="Kurata O."/>
            <person name="Katayama Y."/>
            <person name="Omatsu T."/>
            <person name="Mizutani T."/>
            <person name="Wada S."/>
            <person name="Hoshino Y."/>
        </authorList>
    </citation>
    <scope>NUCLEOTIDE SEQUENCE [LARGE SCALE GENOMIC DNA]</scope>
    <source>
        <strain evidence="5">BS</strain>
    </source>
</reference>
<accession>A0AA37UNC6</accession>
<gene>
    <name evidence="3" type="ORF">MmonteBS_31880</name>
    <name evidence="4" type="ORF">NJB18185_08430</name>
</gene>
<evidence type="ECO:0000313" key="6">
    <source>
        <dbReference type="Proteomes" id="UP001139505"/>
    </source>
</evidence>
<name>A0AA37UNC6_9MYCO</name>
<dbReference type="Pfam" id="PF03992">
    <property type="entry name" value="ABM"/>
    <property type="match status" value="1"/>
</dbReference>
<dbReference type="Gene3D" id="3.30.70.100">
    <property type="match status" value="1"/>
</dbReference>
<protein>
    <recommendedName>
        <fullName evidence="2">ABM domain-containing protein</fullName>
    </recommendedName>
</protein>
<sequence length="309" mass="32922">MTADACAITLFHPPSDPARFGQWVVSYLASARHSPGHVGARESVQGSRPLDWAVEVAFHDADSLDAWLDSPDRDAVLRDGKSQGCWQCASDLVLTAGESPAADVGVFLHSVTPGKEAEFIAAQSELTRSSSAFPGYEGTAVFPADSSGQQWMSVLRFRSPGQLTKWMRSRERQEALPGLRGGLTRDFAELARSAPFGSTVRVADGQTRITPAWKSAMLVLLCLYPTVMLLSKSLSPALGNLGVSQSVSVFAGNVISIVALQWLLVPAVSRPFRRWLDPIDGAPVRISVAGAAAIMVGYAALLVAFLLGG</sequence>
<evidence type="ECO:0000313" key="5">
    <source>
        <dbReference type="Proteomes" id="UP000245060"/>
    </source>
</evidence>
<dbReference type="PANTHER" id="PTHR40057:SF1">
    <property type="entry name" value="SLR1162 PROTEIN"/>
    <property type="match status" value="1"/>
</dbReference>
<feature type="transmembrane region" description="Helical" evidence="1">
    <location>
        <begin position="216"/>
        <end position="235"/>
    </location>
</feature>
<dbReference type="Proteomes" id="UP001139505">
    <property type="component" value="Unassembled WGS sequence"/>
</dbReference>
<keyword evidence="1" id="KW-1133">Transmembrane helix</keyword>
<dbReference type="AlphaFoldDB" id="A0AA37UNC6"/>
<dbReference type="RefSeq" id="WP_108923293.1">
    <property type="nucleotide sequence ID" value="NZ_BFCH01000018.1"/>
</dbReference>
<reference evidence="3" key="1">
    <citation type="journal article" date="2018" name="Genome Announc.">
        <title>Draft Genome Sequence of Mycobacterium montefiorense Isolated from Japanese Black Salamander (Hynobius nigrescens).</title>
        <authorList>
            <person name="Fukano H."/>
            <person name="Yoshida M."/>
            <person name="Shimizu A."/>
            <person name="Iwao H."/>
            <person name="Katayama Y."/>
            <person name="Omatsu T."/>
            <person name="Mizutani T."/>
            <person name="Kurata O."/>
            <person name="Wada S."/>
            <person name="Hoshino Y."/>
        </authorList>
    </citation>
    <scope>NUCLEOTIDE SEQUENCE</scope>
    <source>
        <strain evidence="3">BS</strain>
    </source>
</reference>
<reference evidence="4" key="3">
    <citation type="journal article" date="2022" name="Microbiol. Resour. Announc.">
        <title>Draft Genome Sequences of Eight Mycobacterium montefiorense Strains Isolated from Salamanders in Captivity.</title>
        <authorList>
            <person name="Komine T."/>
            <person name="Ihara H."/>
            <person name="Fukano H."/>
            <person name="Hoshino Y."/>
            <person name="Kurata O."/>
            <person name="Wada S."/>
        </authorList>
    </citation>
    <scope>NUCLEOTIDE SEQUENCE</scope>
    <source>
        <strain evidence="4">NJB18185</strain>
    </source>
</reference>
<evidence type="ECO:0000256" key="1">
    <source>
        <dbReference type="SAM" id="Phobius"/>
    </source>
</evidence>
<feature type="transmembrane region" description="Helical" evidence="1">
    <location>
        <begin position="286"/>
        <end position="307"/>
    </location>
</feature>